<keyword evidence="1" id="KW-0614">Plasmid</keyword>
<geneLocation type="plasmid" evidence="1 2">
    <name>cp33</name>
</geneLocation>
<dbReference type="OrthoDB" id="350657at2"/>
<reference evidence="1 2" key="1">
    <citation type="journal article" date="2018" name="Infect. Genet. Evol.">
        <title>Genome-wide analysis of Borrelia turcica and 'Candidatus Borrelia tachyglossi' shows relapsing fever-like genomes with unique genomic links to Lyme disease Borrelia.</title>
        <authorList>
            <person name="Gofton A.W."/>
            <person name="Margos G."/>
            <person name="Fingerle V."/>
            <person name="Hepner S."/>
            <person name="Loh S.M."/>
            <person name="Ryan U."/>
            <person name="Irwin P."/>
            <person name="Oskam C.L."/>
        </authorList>
    </citation>
    <scope>NUCLEOTIDE SEQUENCE [LARGE SCALE GENOMIC DNA]</scope>
    <source>
        <strain evidence="1 2">IST7</strain>
        <plasmid evidence="1">cp33</plasmid>
    </source>
</reference>
<accession>A0A386PQ64</accession>
<dbReference type="KEGG" id="btur:DB313_05750"/>
<gene>
    <name evidence="1" type="ORF">DB313_05750</name>
</gene>
<protein>
    <submittedName>
        <fullName evidence="1">Uncharacterized protein</fullName>
    </submittedName>
</protein>
<dbReference type="AlphaFoldDB" id="A0A386PQ64"/>
<proteinExistence type="predicted"/>
<dbReference type="Proteomes" id="UP000275571">
    <property type="component" value="Plasmid cp33"/>
</dbReference>
<keyword evidence="2" id="KW-1185">Reference proteome</keyword>
<sequence length="138" mass="15714">MGIKTTYKEYGIEIGWFSSEIASIAKFHELGTSNLVRRSHLYKVFNLQEFREVTNTLIKDAIVNKKSISSALEKIAIIFIALYKDFVLSQGVTPKLLDRTIKAKRRKGSSTPDTPLVDTGRMINSIEYRHITREDSTC</sequence>
<dbReference type="EMBL" id="CP028888">
    <property type="protein sequence ID" value="AYE37003.1"/>
    <property type="molecule type" value="Genomic_DNA"/>
</dbReference>
<name>A0A386PQ64_9SPIR</name>
<organism evidence="1 2">
    <name type="scientific">Borrelia turcica IST7</name>
    <dbReference type="NCBI Taxonomy" id="1104446"/>
    <lineage>
        <taxon>Bacteria</taxon>
        <taxon>Pseudomonadati</taxon>
        <taxon>Spirochaetota</taxon>
        <taxon>Spirochaetia</taxon>
        <taxon>Spirochaetales</taxon>
        <taxon>Borreliaceae</taxon>
        <taxon>Borrelia</taxon>
    </lineage>
</organism>
<evidence type="ECO:0000313" key="1">
    <source>
        <dbReference type="EMBL" id="AYE37003.1"/>
    </source>
</evidence>
<dbReference type="RefSeq" id="WP_120104924.1">
    <property type="nucleotide sequence ID" value="NZ_CP028888.1"/>
</dbReference>
<evidence type="ECO:0000313" key="2">
    <source>
        <dbReference type="Proteomes" id="UP000275571"/>
    </source>
</evidence>